<dbReference type="FunFam" id="1.10.287.110:FF:000002">
    <property type="entry name" value="putative tyrosine-protein phosphatase auxilin isoform X2"/>
    <property type="match status" value="1"/>
</dbReference>
<feature type="region of interest" description="Disordered" evidence="6">
    <location>
        <begin position="743"/>
        <end position="790"/>
    </location>
</feature>
<dbReference type="EMBL" id="GBHO01016947">
    <property type="protein sequence ID" value="JAG26657.1"/>
    <property type="molecule type" value="Transcribed_RNA"/>
</dbReference>
<dbReference type="AlphaFoldDB" id="A0A0A9W7M2"/>
<dbReference type="Pfam" id="PF00069">
    <property type="entry name" value="Pkinase"/>
    <property type="match status" value="1"/>
</dbReference>
<dbReference type="Gene3D" id="1.10.510.10">
    <property type="entry name" value="Transferase(Phosphotransferase) domain 1"/>
    <property type="match status" value="1"/>
</dbReference>
<feature type="region of interest" description="Disordered" evidence="6">
    <location>
        <begin position="947"/>
        <end position="980"/>
    </location>
</feature>
<dbReference type="GO" id="GO:0005524">
    <property type="term" value="F:ATP binding"/>
    <property type="evidence" value="ECO:0007669"/>
    <property type="project" value="InterPro"/>
</dbReference>
<evidence type="ECO:0000313" key="12">
    <source>
        <dbReference type="EMBL" id="JAG26655.1"/>
    </source>
</evidence>
<feature type="region of interest" description="Disordered" evidence="6">
    <location>
        <begin position="337"/>
        <end position="386"/>
    </location>
</feature>
<keyword evidence="5" id="KW-0968">Cytoplasmic vesicle</keyword>
<dbReference type="PROSITE" id="PS00108">
    <property type="entry name" value="PROTEIN_KINASE_ST"/>
    <property type="match status" value="1"/>
</dbReference>
<dbReference type="EMBL" id="GBHO01039815">
    <property type="protein sequence ID" value="JAG03789.1"/>
    <property type="molecule type" value="Transcribed_RNA"/>
</dbReference>
<evidence type="ECO:0000256" key="1">
    <source>
        <dbReference type="ARBA" id="ARBA00004132"/>
    </source>
</evidence>
<dbReference type="InterPro" id="IPR001623">
    <property type="entry name" value="DnaJ_domain"/>
</dbReference>
<feature type="domain" description="Protein kinase" evidence="7">
    <location>
        <begin position="36"/>
        <end position="316"/>
    </location>
</feature>
<dbReference type="InterPro" id="IPR011009">
    <property type="entry name" value="Kinase-like_dom_sf"/>
</dbReference>
<feature type="domain" description="C2 tensin-type" evidence="9">
    <location>
        <begin position="582"/>
        <end position="712"/>
    </location>
</feature>
<name>A0A0A9W7M2_LYGHE</name>
<evidence type="ECO:0000313" key="13">
    <source>
        <dbReference type="EMBL" id="JAG26657.1"/>
    </source>
</evidence>
<proteinExistence type="inferred from homology"/>
<dbReference type="GO" id="GO:0004674">
    <property type="term" value="F:protein serine/threonine kinase activity"/>
    <property type="evidence" value="ECO:0007669"/>
    <property type="project" value="TreeGrafter"/>
</dbReference>
<accession>A0A0A9W7M2</accession>
<dbReference type="SUPFAM" id="SSF56112">
    <property type="entry name" value="Protein kinase-like (PK-like)"/>
    <property type="match status" value="1"/>
</dbReference>
<evidence type="ECO:0000256" key="3">
    <source>
        <dbReference type="ARBA" id="ARBA00022553"/>
    </source>
</evidence>
<dbReference type="GO" id="GO:0035612">
    <property type="term" value="F:AP-2 adaptor complex binding"/>
    <property type="evidence" value="ECO:0007669"/>
    <property type="project" value="TreeGrafter"/>
</dbReference>
<dbReference type="InterPro" id="IPR014020">
    <property type="entry name" value="Tensin_C2-dom"/>
</dbReference>
<dbReference type="GO" id="GO:0030136">
    <property type="term" value="C:clathrin-coated vesicle"/>
    <property type="evidence" value="ECO:0007669"/>
    <property type="project" value="UniProtKB-SubCell"/>
</dbReference>
<feature type="compositionally biased region" description="Polar residues" evidence="6">
    <location>
        <begin position="339"/>
        <end position="365"/>
    </location>
</feature>
<comment type="similarity">
    <text evidence="2">Belongs to the protein kinase superfamily. AGC Ser/Thr protein kinase family. PKC subfamily.</text>
</comment>
<evidence type="ECO:0000313" key="11">
    <source>
        <dbReference type="EMBL" id="JAG11085.1"/>
    </source>
</evidence>
<dbReference type="Gene3D" id="1.10.287.110">
    <property type="entry name" value="DnaJ domain"/>
    <property type="match status" value="1"/>
</dbReference>
<evidence type="ECO:0000313" key="10">
    <source>
        <dbReference type="EMBL" id="JAG03789.1"/>
    </source>
</evidence>
<sequence length="1116" mass="122785">MSDLFRSAFGYFSNNTTNTVENDFVGQIVEIGSVQLRIKKTIAEGGFAFVFVAQALDSGKEYALKRLLAADEEARQIIIQEINILKKLSGHPNIIQFVAATSVDKSQTGHGMGEFLLLTELCPGGSLVNVLQRLNGRGLPPDAVTKIMWQCCKAVHHMHSQSPPVIHRDLKVENLLIGGDNKIRLCDFGSATSQVFRPDNSWSSQQRSMLEDKIFKCTTPMYRAPEMVDTWANNEIGVASDLWALGCLTYLLCFNKHPFEDSSNLRIINANYSIPQADSRYKGFHGIINGCLNVQPNARLTIVQVLDRLAALSETLGINPAESIDFARLVPSNPIPVPTGNSNVSPVHQVHSTPPGGNSRSQSPAQRPPGFTQPAPPVPAPSGGGGLFSSIKGGAGSFLKNLKDTSTKVVQSVSQTMVRSEEMAASYITSRICVVNYTEGPDTLQDLRFTIESRHTLPNSAIYNLSSAPLPTHRFPNATIVECGWGKKCPSLQALYTLCEHMHHFLSSQPSNVLFIVCNDGKRSSPLLIAGFLLFVGFVTRPNDALQLYSVKRTPHNLQPSHIRYLEYFTQVLENPLPTLSCNKIRIMNIIMEPVPLFNKNRDGCRPYVDIFQGEDKVFTTIDEYDRMITFNISHGKVVLPVRCSVAGDITIVVNHARQVLTRITPIPVLRLQFNTAFTHDPVMMLSRGDLDDIEPEHFHDRFLVTINAEEAGDPFVTISPWAKHRPLSSSVFFSSKQEADEITESFVPKGKPPIQRPPPPRPAPPRPPPVSQPRPMQENSTPGEATDLLNLGFNSETSARSIPPSKPSAVETDDLLNLSFDSAPASVPVFNNNSDPGLAFPSDTSFFSDTSAPTSNDNGPKQTANLLGDWDAGSSNFVDFSSSSVTSNFNTLNLDGGAGLNPTLSSQIPPQSDQFLSGFPNAGNIQRNVSSPNLQTDLFEELVTKPKAVSNANSPSKTPAEANYSRSHFEAAKPPPTVNPSKKMEDAFGDLLGSQGYTFTAKKDTGPRTINEMRREDQAKVTDPDKLKVMDWAEGKKSNIRALLTSLHTILWPDSKWNQCHMHQLVNPAEVKKAYRRACIAVHPDKHMGTPNEKLAKMIFMELNNAWNDFEKELG</sequence>
<keyword evidence="4" id="KW-0547">Nucleotide-binding</keyword>
<evidence type="ECO:0000259" key="9">
    <source>
        <dbReference type="PROSITE" id="PS51182"/>
    </source>
</evidence>
<reference evidence="10" key="2">
    <citation type="submission" date="2014-07" db="EMBL/GenBank/DDBJ databases">
        <authorList>
            <person name="Hull J."/>
        </authorList>
    </citation>
    <scope>NUCLEOTIDE SEQUENCE</scope>
</reference>
<dbReference type="SMART" id="SM00271">
    <property type="entry name" value="DnaJ"/>
    <property type="match status" value="1"/>
</dbReference>
<dbReference type="PANTHER" id="PTHR22967">
    <property type="entry name" value="SERINE/THREONINE PROTEIN KINASE"/>
    <property type="match status" value="1"/>
</dbReference>
<dbReference type="SMART" id="SM01326">
    <property type="entry name" value="PTEN_C2"/>
    <property type="match status" value="1"/>
</dbReference>
<evidence type="ECO:0000256" key="2">
    <source>
        <dbReference type="ARBA" id="ARBA00005490"/>
    </source>
</evidence>
<gene>
    <name evidence="10" type="primary">Gak_2</name>
    <name evidence="12" type="synonym">Gak_0</name>
    <name evidence="11" type="synonym">Gak_1</name>
    <name evidence="13" type="synonym">Gak_3</name>
    <name evidence="13" type="ORF">CM83_88756</name>
    <name evidence="12" type="ORF">CM83_88759</name>
    <name evidence="11" type="ORF">CM83_88762</name>
    <name evidence="10" type="ORF">CM83_88765</name>
</gene>
<protein>
    <submittedName>
        <fullName evidence="10">Cyclin-G-associated kinase</fullName>
    </submittedName>
</protein>
<dbReference type="InterPro" id="IPR036869">
    <property type="entry name" value="J_dom_sf"/>
</dbReference>
<dbReference type="SMART" id="SM00220">
    <property type="entry name" value="S_TKc"/>
    <property type="match status" value="1"/>
</dbReference>
<dbReference type="InterPro" id="IPR035892">
    <property type="entry name" value="C2_domain_sf"/>
</dbReference>
<dbReference type="EMBL" id="GBHO01016949">
    <property type="protein sequence ID" value="JAG26655.1"/>
    <property type="molecule type" value="Transcribed_RNA"/>
</dbReference>
<evidence type="ECO:0000259" key="8">
    <source>
        <dbReference type="PROSITE" id="PS50076"/>
    </source>
</evidence>
<dbReference type="CDD" id="cd06257">
    <property type="entry name" value="DnaJ"/>
    <property type="match status" value="1"/>
</dbReference>
<evidence type="ECO:0000256" key="4">
    <source>
        <dbReference type="ARBA" id="ARBA00022741"/>
    </source>
</evidence>
<organism evidence="10">
    <name type="scientific">Lygus hesperus</name>
    <name type="common">Western plant bug</name>
    <dbReference type="NCBI Taxonomy" id="30085"/>
    <lineage>
        <taxon>Eukaryota</taxon>
        <taxon>Metazoa</taxon>
        <taxon>Ecdysozoa</taxon>
        <taxon>Arthropoda</taxon>
        <taxon>Hexapoda</taxon>
        <taxon>Insecta</taxon>
        <taxon>Pterygota</taxon>
        <taxon>Neoptera</taxon>
        <taxon>Paraneoptera</taxon>
        <taxon>Hemiptera</taxon>
        <taxon>Heteroptera</taxon>
        <taxon>Panheteroptera</taxon>
        <taxon>Cimicomorpha</taxon>
        <taxon>Miridae</taxon>
        <taxon>Mirini</taxon>
        <taxon>Lygus</taxon>
    </lineage>
</organism>
<dbReference type="SUPFAM" id="SSF46565">
    <property type="entry name" value="Chaperone J-domain"/>
    <property type="match status" value="1"/>
</dbReference>
<dbReference type="Pfam" id="PF10409">
    <property type="entry name" value="PTEN_C2"/>
    <property type="match status" value="1"/>
</dbReference>
<evidence type="ECO:0000256" key="6">
    <source>
        <dbReference type="SAM" id="MobiDB-lite"/>
    </source>
</evidence>
<feature type="region of interest" description="Disordered" evidence="6">
    <location>
        <begin position="842"/>
        <end position="862"/>
    </location>
</feature>
<dbReference type="InterPro" id="IPR029021">
    <property type="entry name" value="Prot-tyrosine_phosphatase-like"/>
</dbReference>
<dbReference type="PANTHER" id="PTHR22967:SF105">
    <property type="entry name" value="CYCLIN-G-ASSOCIATED KINASE"/>
    <property type="match status" value="1"/>
</dbReference>
<dbReference type="InterPro" id="IPR008271">
    <property type="entry name" value="Ser/Thr_kinase_AS"/>
</dbReference>
<evidence type="ECO:0000256" key="5">
    <source>
        <dbReference type="ARBA" id="ARBA00023329"/>
    </source>
</evidence>
<dbReference type="GO" id="GO:2000369">
    <property type="term" value="P:regulation of clathrin-dependent endocytosis"/>
    <property type="evidence" value="ECO:0007669"/>
    <property type="project" value="TreeGrafter"/>
</dbReference>
<dbReference type="InterPro" id="IPR000719">
    <property type="entry name" value="Prot_kinase_dom"/>
</dbReference>
<dbReference type="PROSITE" id="PS50076">
    <property type="entry name" value="DNAJ_2"/>
    <property type="match status" value="1"/>
</dbReference>
<dbReference type="PROSITE" id="PS51182">
    <property type="entry name" value="C2_TENSIN"/>
    <property type="match status" value="1"/>
</dbReference>
<dbReference type="SUPFAM" id="SSF49562">
    <property type="entry name" value="C2 domain (Calcium/lipid-binding domain, CaLB)"/>
    <property type="match status" value="1"/>
</dbReference>
<keyword evidence="10" id="KW-0808">Transferase</keyword>
<feature type="compositionally biased region" description="Low complexity" evidence="6">
    <location>
        <begin position="842"/>
        <end position="856"/>
    </location>
</feature>
<evidence type="ECO:0000259" key="7">
    <source>
        <dbReference type="PROSITE" id="PS50011"/>
    </source>
</evidence>
<dbReference type="EMBL" id="GBHO01032519">
    <property type="protein sequence ID" value="JAG11085.1"/>
    <property type="molecule type" value="Transcribed_RNA"/>
</dbReference>
<feature type="domain" description="J" evidence="8">
    <location>
        <begin position="1047"/>
        <end position="1116"/>
    </location>
</feature>
<dbReference type="Gene3D" id="3.90.190.10">
    <property type="entry name" value="Protein tyrosine phosphatase superfamily"/>
    <property type="match status" value="1"/>
</dbReference>
<keyword evidence="10" id="KW-0418">Kinase</keyword>
<dbReference type="PROSITE" id="PS50011">
    <property type="entry name" value="PROTEIN_KINASE_DOM"/>
    <property type="match status" value="1"/>
</dbReference>
<dbReference type="SUPFAM" id="SSF52799">
    <property type="entry name" value="(Phosphotyrosine protein) phosphatases II"/>
    <property type="match status" value="1"/>
</dbReference>
<reference evidence="10" key="1">
    <citation type="journal article" date="2014" name="PLoS ONE">
        <title>Transcriptome-Based Identification of ABC Transporters in the Western Tarnished Plant Bug Lygus hesperus.</title>
        <authorList>
            <person name="Hull J.J."/>
            <person name="Chaney K."/>
            <person name="Geib S.M."/>
            <person name="Fabrick J.A."/>
            <person name="Brent C.S."/>
            <person name="Walsh D."/>
            <person name="Lavine L.C."/>
        </authorList>
    </citation>
    <scope>NUCLEOTIDE SEQUENCE</scope>
</reference>
<dbReference type="GO" id="GO:0045747">
    <property type="term" value="P:positive regulation of Notch signaling pathway"/>
    <property type="evidence" value="ECO:0007669"/>
    <property type="project" value="TreeGrafter"/>
</dbReference>
<dbReference type="FunFam" id="2.60.40.1110:FF:000001">
    <property type="entry name" value="cyclin-G-associated kinase isoform X2"/>
    <property type="match status" value="1"/>
</dbReference>
<comment type="subcellular location">
    <subcellularLocation>
        <location evidence="1">Cytoplasmic vesicle</location>
        <location evidence="1">Clathrin-coated vesicle</location>
    </subcellularLocation>
</comment>
<dbReference type="Gene3D" id="2.60.40.1110">
    <property type="match status" value="1"/>
</dbReference>
<keyword evidence="3" id="KW-0597">Phosphoprotein</keyword>
<feature type="compositionally biased region" description="Pro residues" evidence="6">
    <location>
        <begin position="751"/>
        <end position="773"/>
    </location>
</feature>